<sequence>MTTTSPSDADRAAVAAVPQRVVDAWAEHDAEAFAGVFTEDGSMILPGLYRKGRQEIRSFMAEAFEGPFKGTQVTGRPIDIRFLSETTGVLITQGGVLAPGETEVSPERAAALVCAVAYPRITRAEWGHHFPGMPYEPPCR</sequence>
<dbReference type="SUPFAM" id="SSF54427">
    <property type="entry name" value="NTF2-like"/>
    <property type="match status" value="1"/>
</dbReference>
<dbReference type="EMBL" id="JBHTHX010002400">
    <property type="protein sequence ID" value="MFD0890378.1"/>
    <property type="molecule type" value="Genomic_DNA"/>
</dbReference>
<protein>
    <submittedName>
        <fullName evidence="2">SgcJ/EcaC family oxidoreductase</fullName>
    </submittedName>
</protein>
<dbReference type="Proteomes" id="UP001597024">
    <property type="component" value="Unassembled WGS sequence"/>
</dbReference>
<evidence type="ECO:0000259" key="1">
    <source>
        <dbReference type="Pfam" id="PF12680"/>
    </source>
</evidence>
<dbReference type="Gene3D" id="3.10.450.50">
    <property type="match status" value="1"/>
</dbReference>
<gene>
    <name evidence="2" type="ORF">ACFQ08_38040</name>
</gene>
<dbReference type="NCBIfam" id="TIGR02246">
    <property type="entry name" value="SgcJ/EcaC family oxidoreductase"/>
    <property type="match status" value="1"/>
</dbReference>
<evidence type="ECO:0000313" key="3">
    <source>
        <dbReference type="Proteomes" id="UP001597024"/>
    </source>
</evidence>
<reference evidence="3" key="1">
    <citation type="journal article" date="2019" name="Int. J. Syst. Evol. Microbiol.">
        <title>The Global Catalogue of Microorganisms (GCM) 10K type strain sequencing project: providing services to taxonomists for standard genome sequencing and annotation.</title>
        <authorList>
            <consortium name="The Broad Institute Genomics Platform"/>
            <consortium name="The Broad Institute Genome Sequencing Center for Infectious Disease"/>
            <person name="Wu L."/>
            <person name="Ma J."/>
        </authorList>
    </citation>
    <scope>NUCLEOTIDE SEQUENCE [LARGE SCALE GENOMIC DNA]</scope>
    <source>
        <strain evidence="3">CCUG 62974</strain>
    </source>
</reference>
<name>A0ABW3E652_9ACTN</name>
<organism evidence="2 3">
    <name type="scientific">Streptosporangium algeriense</name>
    <dbReference type="NCBI Taxonomy" id="1682748"/>
    <lineage>
        <taxon>Bacteria</taxon>
        <taxon>Bacillati</taxon>
        <taxon>Actinomycetota</taxon>
        <taxon>Actinomycetes</taxon>
        <taxon>Streptosporangiales</taxon>
        <taxon>Streptosporangiaceae</taxon>
        <taxon>Streptosporangium</taxon>
    </lineage>
</organism>
<dbReference type="Pfam" id="PF12680">
    <property type="entry name" value="SnoaL_2"/>
    <property type="match status" value="1"/>
</dbReference>
<accession>A0ABW3E652</accession>
<dbReference type="InterPro" id="IPR037401">
    <property type="entry name" value="SnoaL-like"/>
</dbReference>
<keyword evidence="3" id="KW-1185">Reference proteome</keyword>
<dbReference type="InterPro" id="IPR011944">
    <property type="entry name" value="Steroid_delta5-4_isomerase"/>
</dbReference>
<feature type="domain" description="SnoaL-like" evidence="1">
    <location>
        <begin position="19"/>
        <end position="75"/>
    </location>
</feature>
<dbReference type="InterPro" id="IPR032710">
    <property type="entry name" value="NTF2-like_dom_sf"/>
</dbReference>
<proteinExistence type="predicted"/>
<comment type="caution">
    <text evidence="2">The sequence shown here is derived from an EMBL/GenBank/DDBJ whole genome shotgun (WGS) entry which is preliminary data.</text>
</comment>
<evidence type="ECO:0000313" key="2">
    <source>
        <dbReference type="EMBL" id="MFD0890378.1"/>
    </source>
</evidence>